<dbReference type="GO" id="GO:0005886">
    <property type="term" value="C:plasma membrane"/>
    <property type="evidence" value="ECO:0007669"/>
    <property type="project" value="UniProtKB-SubCell"/>
</dbReference>
<keyword evidence="2" id="KW-1003">Cell membrane</keyword>
<evidence type="ECO:0000256" key="6">
    <source>
        <dbReference type="ARBA" id="ARBA00023170"/>
    </source>
</evidence>
<feature type="transmembrane region" description="Helical" evidence="8">
    <location>
        <begin position="365"/>
        <end position="389"/>
    </location>
</feature>
<feature type="transmembrane region" description="Helical" evidence="8">
    <location>
        <begin position="309"/>
        <end position="330"/>
    </location>
</feature>
<keyword evidence="11" id="KW-1185">Reference proteome</keyword>
<comment type="subcellular location">
    <subcellularLocation>
        <location evidence="1">Cell membrane</location>
        <topology evidence="1">Multi-pass membrane protein</topology>
    </subcellularLocation>
</comment>
<evidence type="ECO:0000256" key="9">
    <source>
        <dbReference type="SAM" id="SignalP"/>
    </source>
</evidence>
<organism evidence="10 11">
    <name type="scientific">Stomoxys calcitrans</name>
    <name type="common">Stable fly</name>
    <name type="synonym">Conops calcitrans</name>
    <dbReference type="NCBI Taxonomy" id="35570"/>
    <lineage>
        <taxon>Eukaryota</taxon>
        <taxon>Metazoa</taxon>
        <taxon>Ecdysozoa</taxon>
        <taxon>Arthropoda</taxon>
        <taxon>Hexapoda</taxon>
        <taxon>Insecta</taxon>
        <taxon>Pterygota</taxon>
        <taxon>Neoptera</taxon>
        <taxon>Endopterygota</taxon>
        <taxon>Diptera</taxon>
        <taxon>Brachycera</taxon>
        <taxon>Muscomorpha</taxon>
        <taxon>Muscoidea</taxon>
        <taxon>Muscidae</taxon>
        <taxon>Stomoxys</taxon>
    </lineage>
</organism>
<dbReference type="EnsemblMetazoa" id="SCAU010158-RA">
    <property type="protein sequence ID" value="SCAU010158-PA"/>
    <property type="gene ID" value="SCAU010158"/>
</dbReference>
<name>A0A1I8PQF5_STOCA</name>
<evidence type="ECO:0000256" key="1">
    <source>
        <dbReference type="ARBA" id="ARBA00004651"/>
    </source>
</evidence>
<evidence type="ECO:0000256" key="2">
    <source>
        <dbReference type="ARBA" id="ARBA00022475"/>
    </source>
</evidence>
<dbReference type="PANTHER" id="PTHR42643">
    <property type="entry name" value="IONOTROPIC RECEPTOR 20A-RELATED"/>
    <property type="match status" value="1"/>
</dbReference>
<evidence type="ECO:0000256" key="7">
    <source>
        <dbReference type="ARBA" id="ARBA00023180"/>
    </source>
</evidence>
<dbReference type="SUPFAM" id="SSF53850">
    <property type="entry name" value="Periplasmic binding protein-like II"/>
    <property type="match status" value="1"/>
</dbReference>
<evidence type="ECO:0008006" key="12">
    <source>
        <dbReference type="Google" id="ProtNLM"/>
    </source>
</evidence>
<keyword evidence="4 8" id="KW-1133">Transmembrane helix</keyword>
<evidence type="ECO:0000256" key="8">
    <source>
        <dbReference type="SAM" id="Phobius"/>
    </source>
</evidence>
<keyword evidence="6" id="KW-0675">Receptor</keyword>
<dbReference type="Proteomes" id="UP000095300">
    <property type="component" value="Unassembled WGS sequence"/>
</dbReference>
<evidence type="ECO:0000256" key="3">
    <source>
        <dbReference type="ARBA" id="ARBA00022692"/>
    </source>
</evidence>
<dbReference type="InterPro" id="IPR052192">
    <property type="entry name" value="Insect_Ionotropic_Sensory_Rcpt"/>
</dbReference>
<feature type="chain" id="PRO_5015835688" description="Ionotropic receptor" evidence="9">
    <location>
        <begin position="19"/>
        <end position="583"/>
    </location>
</feature>
<evidence type="ECO:0000313" key="11">
    <source>
        <dbReference type="Proteomes" id="UP000095300"/>
    </source>
</evidence>
<evidence type="ECO:0000313" key="10">
    <source>
        <dbReference type="EnsemblMetazoa" id="SCAU010158-PA"/>
    </source>
</evidence>
<keyword evidence="7" id="KW-0325">Glycoprotein</keyword>
<feature type="signal peptide" evidence="9">
    <location>
        <begin position="1"/>
        <end position="18"/>
    </location>
</feature>
<dbReference type="PANTHER" id="PTHR42643:SF41">
    <property type="entry name" value="IONOTROPIC RECEPTOR 20A-RELATED"/>
    <property type="match status" value="1"/>
</dbReference>
<evidence type="ECO:0000256" key="5">
    <source>
        <dbReference type="ARBA" id="ARBA00023136"/>
    </source>
</evidence>
<keyword evidence="5 8" id="KW-0472">Membrane</keyword>
<dbReference type="VEuPathDB" id="VectorBase:SCAU010158"/>
<feature type="transmembrane region" description="Helical" evidence="8">
    <location>
        <begin position="550"/>
        <end position="575"/>
    </location>
</feature>
<keyword evidence="3 8" id="KW-0812">Transmembrane</keyword>
<keyword evidence="9" id="KW-0732">Signal</keyword>
<dbReference type="Gene3D" id="1.10.287.70">
    <property type="match status" value="1"/>
</dbReference>
<accession>A0A1I8PQF5</accession>
<evidence type="ECO:0000256" key="4">
    <source>
        <dbReference type="ARBA" id="ARBA00022989"/>
    </source>
</evidence>
<proteinExistence type="predicted"/>
<sequence length="583" mass="68601">MLFINGLIIFALMPTSLQRGNPSVKHGILFEFAELMDIQTWIFYDYLSEGGLLDFLAINDGQKECLGETSYLVITQKVEWHLRDFIKANILSVVYIQDNGSNSEVLNLLNLSMDRWHQKYVLFITNHTLEPYEKWLPLFHWCHYNGYFNTMLIDFEATMLLDYDHFITHQVKNTTLKDFLHYREYFSDTNGYRIRSTLGNNPPRATFWYDSHGELQISGYFALALTYFAKLYNISLVFDIISELDYYEETICLEFIRAGKTDVCADGVPMGEEFPVTQPSEITYSYLIVPYDQPLDKFYYFIRPFDPEVWAMLVGTLMYNILLLCLINYLQGRPQDVGFNALNSLLTLANLPYEKLKLKGWREKFLHVILSLTGFMITNWYLSILSSFLTSRLYSTFISDLEDLVTHNVSIMINEFEWIFLNLSEESPYIKQQLKVVDNAELIYNRRNLIPTYAYYSQYDKTEYYLGQQRYMQRPRMMELDLEIHPVMGGIPMRNNFPFEDKMHTFFFNLMESGLYQPIYDHVFAIDISKGKLKYFDSEKNEVEPLGLEYFHLPAVLLVLGYGLAFLSFAMEILLNAFTKKYV</sequence>
<protein>
    <recommendedName>
        <fullName evidence="12">Ionotropic receptor</fullName>
    </recommendedName>
</protein>
<reference evidence="10" key="1">
    <citation type="submission" date="2020-05" db="UniProtKB">
        <authorList>
            <consortium name="EnsemblMetazoa"/>
        </authorList>
    </citation>
    <scope>IDENTIFICATION</scope>
    <source>
        <strain evidence="10">USDA</strain>
    </source>
</reference>
<dbReference type="AlphaFoldDB" id="A0A1I8PQF5"/>